<evidence type="ECO:0000313" key="4">
    <source>
        <dbReference type="EMBL" id="OGG73455.1"/>
    </source>
</evidence>
<organism evidence="4 5">
    <name type="scientific">Candidatus Kaiserbacteria bacterium RIFCSPLOWO2_01_FULL_50_24</name>
    <dbReference type="NCBI Taxonomy" id="1798507"/>
    <lineage>
        <taxon>Bacteria</taxon>
        <taxon>Candidatus Kaiseribacteriota</taxon>
    </lineage>
</organism>
<evidence type="ECO:0000256" key="2">
    <source>
        <dbReference type="SAM" id="MobiDB-lite"/>
    </source>
</evidence>
<keyword evidence="3" id="KW-1133">Transmembrane helix</keyword>
<dbReference type="Proteomes" id="UP000178587">
    <property type="component" value="Unassembled WGS sequence"/>
</dbReference>
<reference evidence="4 5" key="1">
    <citation type="journal article" date="2016" name="Nat. Commun.">
        <title>Thousands of microbial genomes shed light on interconnected biogeochemical processes in an aquifer system.</title>
        <authorList>
            <person name="Anantharaman K."/>
            <person name="Brown C.T."/>
            <person name="Hug L.A."/>
            <person name="Sharon I."/>
            <person name="Castelle C.J."/>
            <person name="Probst A.J."/>
            <person name="Thomas B.C."/>
            <person name="Singh A."/>
            <person name="Wilkins M.J."/>
            <person name="Karaoz U."/>
            <person name="Brodie E.L."/>
            <person name="Williams K.H."/>
            <person name="Hubbard S.S."/>
            <person name="Banfield J.F."/>
        </authorList>
    </citation>
    <scope>NUCLEOTIDE SEQUENCE [LARGE SCALE GENOMIC DNA]</scope>
</reference>
<proteinExistence type="predicted"/>
<protein>
    <submittedName>
        <fullName evidence="4">Uncharacterized protein</fullName>
    </submittedName>
</protein>
<feature type="coiled-coil region" evidence="1">
    <location>
        <begin position="217"/>
        <end position="274"/>
    </location>
</feature>
<feature type="transmembrane region" description="Helical" evidence="3">
    <location>
        <begin position="20"/>
        <end position="40"/>
    </location>
</feature>
<feature type="region of interest" description="Disordered" evidence="2">
    <location>
        <begin position="791"/>
        <end position="811"/>
    </location>
</feature>
<feature type="compositionally biased region" description="Polar residues" evidence="2">
    <location>
        <begin position="791"/>
        <end position="804"/>
    </location>
</feature>
<evidence type="ECO:0000256" key="3">
    <source>
        <dbReference type="SAM" id="Phobius"/>
    </source>
</evidence>
<sequence>MNDPQNEVCSCGLPLRYAQAGFSILASIILLATVVNAAIIDETPPQFQDDIPPLHNQSSDITGLVYNVYYACRQEQTDKSKIGRLVQSCQPGFNYTITELKGYIIVTPNERGKCPSDIPRLQGSCSDPKNPDPKVSCWLGQAPPGTIYYTVPRQDGIVPKQDPQKIDCSLGIAAARLAGLKKTLDAAVSEDRLPILTNAGVIDPATQSAVTHAFTEIDETEQQVEESKVEIEKIEKFVSVCGSGPVCDSQEAELERLAQQQQIKQERLDFLHDNQQRLLAGEPPSGRFVPSSADNLPSRIDFARAESTFPAPPIDTRAETIQESRSGLAGIYDGAKNVAQKTATAIKDTVQKTATAIAEYDWGKLYGQGSGEPISLTPFTYTPPKDTFQKTETAVDPEDARIREVARSSYTGNSILDFCKRLGYTDCASSGADRAKIVQAAGIENYNPARDNPKVLANLRTAPATPTVPAAPVASSDTVVDLSDGAPPKTYAGGVPIPQLRPGGETVTTDGAAAQPSFRAAQDEGIDHVGIAPNPNTLSENELENLPPEVRLQAEEQCKRGLCEYVRQISKSNLDNQGKATALIKLSITAESKKCSPTSWNDCADAVGLNPLGGYKNNYAAREQMARAVGAFDMCPGQFGSYEFGACSQKLIKNITTTGYATDQLRVRTLDVTDTDIPILSKLDSSPVMQENELKIPSFAEGATLNDFDTYFKGLTRGETEQTVYNVTGNVCSYVSASDDHSCSYFKNLQADQNGILTREQLPISLRQAVDGDAPLVYGRGEKVDFLTQDATTKPSSQTTQGKIESTDLAPPYDQARVNTATTNRLQGLADFTQRTTYLENSRTTQQIGDLLRDVGRTDTEVSTYVKQLVSTGAWGTETQADMDAYLQDNYDDMYKFAQQDRIRKAEIASLNDLATYAAAQAEQRARANKAASERLYAQAGSYSLENIDTKLQTLQTIPGVGPTDASDYKSQLTSYIQDMKTEGRTQADIYEYLSGVDKQLSEDITARQIIRGNAAYAQRVQEQGMDTYIRQSPTVAGIEHAMLVSGQSDAQISTYVDTLASDGRKNSKTAAEADSYLKYNYQTTLKFMDQQIASGQSTLGAPLPASNGVISLHPEEVDVHVKGTFERARENSQAQIAYAQDLLARSANPPQEMIARTLLSESQDRLRAIDQNYALYQAGNPNPDLQQVIERMKQGQTESGALSEAFSSFSNKANTDADTIGAAIQTDNISNPLEFGKVLWDGSSWALAKTAGVIAESSQNLLGKIGFLGFAPSAEQELIDAIDPYGNEWRTLTDVGVMTPIGVGMWKLGSGLAFPGTNIVVSRPSAVIGASPRSTTGISTRIEPPSLLTPQPSIVPPIRPHSVSPIGVPFRAESITVRPPLSTSLPTDGSRTLFLSADGTSRVYFDPRLTGTQWRSVDTGRIAKAPVLGAEPIGSAPPLPINFSRVSANTPQFPTDPALSRTEAVTQWLNDIRISAPQVSSPPVNPDILRLERSVDYFRSLR</sequence>
<dbReference type="EMBL" id="MFLU01000019">
    <property type="protein sequence ID" value="OGG73455.1"/>
    <property type="molecule type" value="Genomic_DNA"/>
</dbReference>
<comment type="caution">
    <text evidence="4">The sequence shown here is derived from an EMBL/GenBank/DDBJ whole genome shotgun (WGS) entry which is preliminary data.</text>
</comment>
<evidence type="ECO:0000256" key="1">
    <source>
        <dbReference type="SAM" id="Coils"/>
    </source>
</evidence>
<keyword evidence="1" id="KW-0175">Coiled coil</keyword>
<accession>A0A1F6EII4</accession>
<evidence type="ECO:0000313" key="5">
    <source>
        <dbReference type="Proteomes" id="UP000178587"/>
    </source>
</evidence>
<feature type="region of interest" description="Disordered" evidence="2">
    <location>
        <begin position="1333"/>
        <end position="1355"/>
    </location>
</feature>
<name>A0A1F6EII4_9BACT</name>
<gene>
    <name evidence="4" type="ORF">A3A34_02560</name>
</gene>
<keyword evidence="3" id="KW-0812">Transmembrane</keyword>
<keyword evidence="3" id="KW-0472">Membrane</keyword>